<organism evidence="6 7">
    <name type="scientific">Rhizobium subbaraonis</name>
    <dbReference type="NCBI Taxonomy" id="908946"/>
    <lineage>
        <taxon>Bacteria</taxon>
        <taxon>Pseudomonadati</taxon>
        <taxon>Pseudomonadota</taxon>
        <taxon>Alphaproteobacteria</taxon>
        <taxon>Hyphomicrobiales</taxon>
        <taxon>Rhizobiaceae</taxon>
        <taxon>Rhizobium/Agrobacterium group</taxon>
        <taxon>Rhizobium</taxon>
    </lineage>
</organism>
<proteinExistence type="inferred from homology"/>
<dbReference type="GO" id="GO:0032993">
    <property type="term" value="C:protein-DNA complex"/>
    <property type="evidence" value="ECO:0007669"/>
    <property type="project" value="TreeGrafter"/>
</dbReference>
<keyword evidence="4" id="KW-0804">Transcription</keyword>
<evidence type="ECO:0000313" key="7">
    <source>
        <dbReference type="Proteomes" id="UP000219167"/>
    </source>
</evidence>
<dbReference type="Proteomes" id="UP000219167">
    <property type="component" value="Unassembled WGS sequence"/>
</dbReference>
<keyword evidence="3 6" id="KW-0238">DNA-binding</keyword>
<dbReference type="SUPFAM" id="SSF46785">
    <property type="entry name" value="Winged helix' DNA-binding domain"/>
    <property type="match status" value="1"/>
</dbReference>
<dbReference type="PROSITE" id="PS50931">
    <property type="entry name" value="HTH_LYSR"/>
    <property type="match status" value="1"/>
</dbReference>
<dbReference type="Gene3D" id="1.10.10.10">
    <property type="entry name" value="Winged helix-like DNA-binding domain superfamily/Winged helix DNA-binding domain"/>
    <property type="match status" value="1"/>
</dbReference>
<sequence>MGVALFHRASRPVRLTESGRILYEQALQVLGRIDQMVAMTRRAGLNQKQVLSIGFVASILYTGLPTLIGRLRQSAPDLDIQLVELLSIQQLPALKEGRIDLGFGRLRHSNDGIVSTVLHEERLVVAVPRDSALAKDASSVHLTQLAAERLIVYPKEPRPSYADQVLNMLLQSDVRVEEVHEVRELQTALGLVAAGAGICVIPSSAKQMRSDVHYCQLADANATSPVILYHREGDTSPGLELVHHLIADFGPAPFRWSEED</sequence>
<dbReference type="SUPFAM" id="SSF53850">
    <property type="entry name" value="Periplasmic binding protein-like II"/>
    <property type="match status" value="1"/>
</dbReference>
<dbReference type="Pfam" id="PF03466">
    <property type="entry name" value="LysR_substrate"/>
    <property type="match status" value="1"/>
</dbReference>
<evidence type="ECO:0000313" key="6">
    <source>
        <dbReference type="EMBL" id="SOC48390.1"/>
    </source>
</evidence>
<dbReference type="GO" id="GO:0003677">
    <property type="term" value="F:DNA binding"/>
    <property type="evidence" value="ECO:0007669"/>
    <property type="project" value="UniProtKB-KW"/>
</dbReference>
<dbReference type="GO" id="GO:0003700">
    <property type="term" value="F:DNA-binding transcription factor activity"/>
    <property type="evidence" value="ECO:0007669"/>
    <property type="project" value="InterPro"/>
</dbReference>
<accession>A0A285V2U5</accession>
<evidence type="ECO:0000256" key="1">
    <source>
        <dbReference type="ARBA" id="ARBA00009437"/>
    </source>
</evidence>
<dbReference type="InterPro" id="IPR036388">
    <property type="entry name" value="WH-like_DNA-bd_sf"/>
</dbReference>
<evidence type="ECO:0000259" key="5">
    <source>
        <dbReference type="PROSITE" id="PS50931"/>
    </source>
</evidence>
<dbReference type="InterPro" id="IPR005119">
    <property type="entry name" value="LysR_subst-bd"/>
</dbReference>
<evidence type="ECO:0000256" key="2">
    <source>
        <dbReference type="ARBA" id="ARBA00023015"/>
    </source>
</evidence>
<comment type="similarity">
    <text evidence="1">Belongs to the LysR transcriptional regulatory family.</text>
</comment>
<protein>
    <submittedName>
        <fullName evidence="6">DNA-binding transcriptional LysR family regulator</fullName>
    </submittedName>
</protein>
<dbReference type="InterPro" id="IPR036390">
    <property type="entry name" value="WH_DNA-bd_sf"/>
</dbReference>
<dbReference type="PANTHER" id="PTHR30346">
    <property type="entry name" value="TRANSCRIPTIONAL DUAL REGULATOR HCAR-RELATED"/>
    <property type="match status" value="1"/>
</dbReference>
<dbReference type="PANTHER" id="PTHR30346:SF17">
    <property type="entry name" value="LYSR FAMILY TRANSCRIPTIONAL REGULATOR"/>
    <property type="match status" value="1"/>
</dbReference>
<name>A0A285V2U5_9HYPH</name>
<evidence type="ECO:0000256" key="3">
    <source>
        <dbReference type="ARBA" id="ARBA00023125"/>
    </source>
</evidence>
<gene>
    <name evidence="6" type="ORF">SAMN05892877_1572</name>
</gene>
<dbReference type="Gene3D" id="3.40.190.10">
    <property type="entry name" value="Periplasmic binding protein-like II"/>
    <property type="match status" value="2"/>
</dbReference>
<keyword evidence="7" id="KW-1185">Reference proteome</keyword>
<dbReference type="AlphaFoldDB" id="A0A285V2U5"/>
<dbReference type="EMBL" id="OBQD01000057">
    <property type="protein sequence ID" value="SOC48390.1"/>
    <property type="molecule type" value="Genomic_DNA"/>
</dbReference>
<keyword evidence="2" id="KW-0805">Transcription regulation</keyword>
<dbReference type="InterPro" id="IPR000847">
    <property type="entry name" value="LysR_HTH_N"/>
</dbReference>
<reference evidence="6 7" key="1">
    <citation type="submission" date="2017-08" db="EMBL/GenBank/DDBJ databases">
        <authorList>
            <person name="de Groot N.N."/>
        </authorList>
    </citation>
    <scope>NUCLEOTIDE SEQUENCE [LARGE SCALE GENOMIC DNA]</scope>
    <source>
        <strain evidence="6 7">JC85</strain>
    </source>
</reference>
<evidence type="ECO:0000256" key="4">
    <source>
        <dbReference type="ARBA" id="ARBA00023163"/>
    </source>
</evidence>
<feature type="domain" description="HTH lysR-type" evidence="5">
    <location>
        <begin position="1"/>
        <end position="16"/>
    </location>
</feature>